<dbReference type="AlphaFoldDB" id="A0A6J6U9L9"/>
<feature type="compositionally biased region" description="Polar residues" evidence="1">
    <location>
        <begin position="14"/>
        <end position="30"/>
    </location>
</feature>
<evidence type="ECO:0000313" key="2">
    <source>
        <dbReference type="EMBL" id="CAB4755784.1"/>
    </source>
</evidence>
<feature type="region of interest" description="Disordered" evidence="1">
    <location>
        <begin position="1"/>
        <end position="30"/>
    </location>
</feature>
<gene>
    <name evidence="2" type="ORF">UFOPK2837_00859</name>
    <name evidence="3" type="ORF">UFOPK4065_00607</name>
</gene>
<evidence type="ECO:0000313" key="3">
    <source>
        <dbReference type="EMBL" id="CAB5005244.1"/>
    </source>
</evidence>
<accession>A0A6J6U9L9</accession>
<evidence type="ECO:0000256" key="1">
    <source>
        <dbReference type="SAM" id="MobiDB-lite"/>
    </source>
</evidence>
<dbReference type="EMBL" id="CAFBPE010000036">
    <property type="protein sequence ID" value="CAB5005244.1"/>
    <property type="molecule type" value="Genomic_DNA"/>
</dbReference>
<reference evidence="2" key="1">
    <citation type="submission" date="2020-05" db="EMBL/GenBank/DDBJ databases">
        <authorList>
            <person name="Chiriac C."/>
            <person name="Salcher M."/>
            <person name="Ghai R."/>
            <person name="Kavagutti S V."/>
        </authorList>
    </citation>
    <scope>NUCLEOTIDE SEQUENCE</scope>
</reference>
<proteinExistence type="predicted"/>
<protein>
    <submittedName>
        <fullName evidence="2">Unannotated protein</fullName>
    </submittedName>
</protein>
<sequence length="53" mass="5119">MSSSALHSYAGVPSASTALTQPDPITNATSWEATPVRSAISAAAISAAASGSV</sequence>
<organism evidence="2">
    <name type="scientific">freshwater metagenome</name>
    <dbReference type="NCBI Taxonomy" id="449393"/>
    <lineage>
        <taxon>unclassified sequences</taxon>
        <taxon>metagenomes</taxon>
        <taxon>ecological metagenomes</taxon>
    </lineage>
</organism>
<dbReference type="EMBL" id="CAEZZF010000074">
    <property type="protein sequence ID" value="CAB4755784.1"/>
    <property type="molecule type" value="Genomic_DNA"/>
</dbReference>
<name>A0A6J6U9L9_9ZZZZ</name>